<evidence type="ECO:0000256" key="1">
    <source>
        <dbReference type="SAM" id="Phobius"/>
    </source>
</evidence>
<evidence type="ECO:0000313" key="2">
    <source>
        <dbReference type="EMBL" id="PYE47281.1"/>
    </source>
</evidence>
<proteinExistence type="predicted"/>
<dbReference type="EMBL" id="CP054614">
    <property type="protein sequence ID" value="QKS58187.1"/>
    <property type="molecule type" value="Genomic_DNA"/>
</dbReference>
<name>A0A2V4VMA2_PAEBA</name>
<keyword evidence="5" id="KW-1185">Reference proteome</keyword>
<feature type="transmembrane region" description="Helical" evidence="1">
    <location>
        <begin position="105"/>
        <end position="124"/>
    </location>
</feature>
<gene>
    <name evidence="2" type="ORF">DFQ00_11421</name>
    <name evidence="3" type="ORF">HUB98_19350</name>
</gene>
<dbReference type="OrthoDB" id="9788195at2"/>
<evidence type="ECO:0000313" key="3">
    <source>
        <dbReference type="EMBL" id="QKS58187.1"/>
    </source>
</evidence>
<feature type="transmembrane region" description="Helical" evidence="1">
    <location>
        <begin position="204"/>
        <end position="226"/>
    </location>
</feature>
<dbReference type="PANTHER" id="PTHR36833:SF1">
    <property type="entry name" value="INTEGRAL MEMBRANE TRANSPORT PROTEIN"/>
    <property type="match status" value="1"/>
</dbReference>
<sequence>MRLIKVYFKYCLIQFKTLLEYKFAFYMQLLANALWCFVTFAGIWIIIDRFGSIAGWNQYEVLFLYSINIFAHGLSGIFIWGPMVNLGKIIEQGEFDTMMIRPIDSFWVLIMSKFSYTYIPWLLIPTYFFGYSLDHLNFSMTFTQLIFLILIVLNATLLNISILVITGAISFWTIRSSDILGLLYNANNGIKPIIDYPITIYPKFLQLLITIVIPYAFINYFPSIYFLDHKDTASFSPITVVFIPVVTLCLLGLAYLVWRMGIRSYQSAGS</sequence>
<organism evidence="2 4">
    <name type="scientific">Paenibacillus barcinonensis</name>
    <dbReference type="NCBI Taxonomy" id="198119"/>
    <lineage>
        <taxon>Bacteria</taxon>
        <taxon>Bacillati</taxon>
        <taxon>Bacillota</taxon>
        <taxon>Bacilli</taxon>
        <taxon>Bacillales</taxon>
        <taxon>Paenibacillaceae</taxon>
        <taxon>Paenibacillus</taxon>
    </lineage>
</organism>
<dbReference type="Proteomes" id="UP000509327">
    <property type="component" value="Chromosome"/>
</dbReference>
<dbReference type="RefSeq" id="WP_110898105.1">
    <property type="nucleotide sequence ID" value="NZ_CP054614.1"/>
</dbReference>
<dbReference type="Pfam" id="PF06182">
    <property type="entry name" value="ABC2_membrane_6"/>
    <property type="match status" value="1"/>
</dbReference>
<keyword evidence="1" id="KW-1133">Transmembrane helix</keyword>
<reference evidence="2 4" key="1">
    <citation type="submission" date="2018-06" db="EMBL/GenBank/DDBJ databases">
        <title>Genomic Encyclopedia of Type Strains, Phase III (KMG-III): the genomes of soil and plant-associated and newly described type strains.</title>
        <authorList>
            <person name="Whitman W."/>
        </authorList>
    </citation>
    <scope>NUCLEOTIDE SEQUENCE [LARGE SCALE GENOMIC DNA]</scope>
    <source>
        <strain evidence="2 4">CECT 7022</strain>
    </source>
</reference>
<accession>A0A2V4VMA2</accession>
<feature type="transmembrane region" description="Helical" evidence="1">
    <location>
        <begin position="238"/>
        <end position="258"/>
    </location>
</feature>
<dbReference type="Proteomes" id="UP000247790">
    <property type="component" value="Unassembled WGS sequence"/>
</dbReference>
<dbReference type="PANTHER" id="PTHR36833">
    <property type="entry name" value="SLR0610 PROTEIN-RELATED"/>
    <property type="match status" value="1"/>
</dbReference>
<reference evidence="3 5" key="2">
    <citation type="submission" date="2020-06" db="EMBL/GenBank/DDBJ databases">
        <title>Complete genome of Paenibacillus barcinonensis KACC11450.</title>
        <authorList>
            <person name="Kim M."/>
            <person name="Park Y.-J."/>
            <person name="Shin J.-H."/>
        </authorList>
    </citation>
    <scope>NUCLEOTIDE SEQUENCE [LARGE SCALE GENOMIC DNA]</scope>
    <source>
        <strain evidence="3 5">KACC11450</strain>
    </source>
</reference>
<dbReference type="AlphaFoldDB" id="A0A2V4VMA2"/>
<keyword evidence="1" id="KW-0472">Membrane</keyword>
<protein>
    <submittedName>
        <fullName evidence="3">ABC-2 family transporter protein</fullName>
    </submittedName>
    <submittedName>
        <fullName evidence="2">ABC-2 type transport system permease protein</fullName>
    </submittedName>
</protein>
<evidence type="ECO:0000313" key="4">
    <source>
        <dbReference type="Proteomes" id="UP000247790"/>
    </source>
</evidence>
<dbReference type="EMBL" id="QJSW01000014">
    <property type="protein sequence ID" value="PYE47281.1"/>
    <property type="molecule type" value="Genomic_DNA"/>
</dbReference>
<feature type="transmembrane region" description="Helical" evidence="1">
    <location>
        <begin position="23"/>
        <end position="47"/>
    </location>
</feature>
<keyword evidence="1" id="KW-0812">Transmembrane</keyword>
<evidence type="ECO:0000313" key="5">
    <source>
        <dbReference type="Proteomes" id="UP000509327"/>
    </source>
</evidence>
<feature type="transmembrane region" description="Helical" evidence="1">
    <location>
        <begin position="62"/>
        <end position="84"/>
    </location>
</feature>
<feature type="transmembrane region" description="Helical" evidence="1">
    <location>
        <begin position="144"/>
        <end position="174"/>
    </location>
</feature>
<dbReference type="InterPro" id="IPR010390">
    <property type="entry name" value="ABC-2_transporter-like"/>
</dbReference>